<dbReference type="PRINTS" id="PR00038">
    <property type="entry name" value="HTHLUXR"/>
</dbReference>
<dbReference type="GO" id="GO:0000160">
    <property type="term" value="P:phosphorelay signal transduction system"/>
    <property type="evidence" value="ECO:0007669"/>
    <property type="project" value="InterPro"/>
</dbReference>
<dbReference type="PROSITE" id="PS00622">
    <property type="entry name" value="HTH_LUXR_1"/>
    <property type="match status" value="1"/>
</dbReference>
<dbReference type="Pfam" id="PF00196">
    <property type="entry name" value="GerE"/>
    <property type="match status" value="1"/>
</dbReference>
<dbReference type="SUPFAM" id="SSF52172">
    <property type="entry name" value="CheY-like"/>
    <property type="match status" value="1"/>
</dbReference>
<feature type="domain" description="HTH luxR-type" evidence="3">
    <location>
        <begin position="175"/>
        <end position="241"/>
    </location>
</feature>
<evidence type="ECO:0000313" key="5">
    <source>
        <dbReference type="EMBL" id="PZN75113.1"/>
    </source>
</evidence>
<name>A0A2W4QUG7_9GAMM</name>
<dbReference type="SUPFAM" id="SSF46894">
    <property type="entry name" value="C-terminal effector domain of the bipartite response regulators"/>
    <property type="match status" value="1"/>
</dbReference>
<dbReference type="InterPro" id="IPR000792">
    <property type="entry name" value="Tscrpt_reg_LuxR_C"/>
</dbReference>
<evidence type="ECO:0000256" key="1">
    <source>
        <dbReference type="ARBA" id="ARBA00023125"/>
    </source>
</evidence>
<dbReference type="PANTHER" id="PTHR43214:SF44">
    <property type="entry name" value="TWO-COMPONENT RESPONSE REGULATOR"/>
    <property type="match status" value="1"/>
</dbReference>
<organism evidence="5 6">
    <name type="scientific">Candidatus Methylumidiphilus alinenensis</name>
    <dbReference type="NCBI Taxonomy" id="2202197"/>
    <lineage>
        <taxon>Bacteria</taxon>
        <taxon>Pseudomonadati</taxon>
        <taxon>Pseudomonadota</taxon>
        <taxon>Gammaproteobacteria</taxon>
        <taxon>Methylococcales</taxon>
        <taxon>Candidatus Methylumidiphilus</taxon>
    </lineage>
</organism>
<dbReference type="SMART" id="SM00421">
    <property type="entry name" value="HTH_LUXR"/>
    <property type="match status" value="1"/>
</dbReference>
<dbReference type="Gene3D" id="1.10.10.10">
    <property type="entry name" value="Winged helix-like DNA-binding domain superfamily/Winged helix DNA-binding domain"/>
    <property type="match status" value="1"/>
</dbReference>
<dbReference type="AlphaFoldDB" id="A0A2W4QUG7"/>
<accession>A0A2W4QUG7</accession>
<dbReference type="InterPro" id="IPR001789">
    <property type="entry name" value="Sig_transdc_resp-reg_receiver"/>
</dbReference>
<dbReference type="PROSITE" id="PS50110">
    <property type="entry name" value="RESPONSE_REGULATORY"/>
    <property type="match status" value="1"/>
</dbReference>
<dbReference type="Proteomes" id="UP000249396">
    <property type="component" value="Unassembled WGS sequence"/>
</dbReference>
<dbReference type="PROSITE" id="PS50043">
    <property type="entry name" value="HTH_LUXR_2"/>
    <property type="match status" value="1"/>
</dbReference>
<dbReference type="SMART" id="SM00448">
    <property type="entry name" value="REC"/>
    <property type="match status" value="1"/>
</dbReference>
<dbReference type="InterPro" id="IPR036388">
    <property type="entry name" value="WH-like_DNA-bd_sf"/>
</dbReference>
<evidence type="ECO:0000313" key="6">
    <source>
        <dbReference type="Proteomes" id="UP000249396"/>
    </source>
</evidence>
<evidence type="ECO:0000259" key="4">
    <source>
        <dbReference type="PROSITE" id="PS50110"/>
    </source>
</evidence>
<dbReference type="Gene3D" id="3.40.50.2300">
    <property type="match status" value="1"/>
</dbReference>
<reference evidence="5 6" key="1">
    <citation type="journal article" date="2018" name="Aquat. Microb. Ecol.">
        <title>Gammaproteobacterial methanotrophs dominate.</title>
        <authorList>
            <person name="Rissanen A.J."/>
            <person name="Saarenheimo J."/>
            <person name="Tiirola M."/>
            <person name="Peura S."/>
            <person name="Aalto S.L."/>
            <person name="Karvinen A."/>
            <person name="Nykanen H."/>
        </authorList>
    </citation>
    <scope>NUCLEOTIDE SEQUENCE [LARGE SCALE GENOMIC DNA]</scope>
    <source>
        <strain evidence="5">AMbin10</strain>
    </source>
</reference>
<proteinExistence type="predicted"/>
<dbReference type="GO" id="GO:0003677">
    <property type="term" value="F:DNA binding"/>
    <property type="evidence" value="ECO:0007669"/>
    <property type="project" value="UniProtKB-KW"/>
</dbReference>
<dbReference type="CDD" id="cd06170">
    <property type="entry name" value="LuxR_C_like"/>
    <property type="match status" value="1"/>
</dbReference>
<sequence length="245" mass="27025">MVTETSVHAKQLRLAIIDDDANVCSHLGSLLEAQGHQAVYFQSSEGFLDSAKSNDFDCILLELWFKSGISGLDMLRHFIKRGKPKPTVMMSALPDVDSALEAGKLGVSAILAKPLRGMQVWNAVQQAITPLSQTSCIPQQCTSFISELLKNPESLTNTRWNCLMCQAESRLDPELFSRLESLSRMEAKAFLLLALQGLPNKTIGKKLNIGARTVETHRSNVFRKLGARSAMQLRDVLDEVLKVVG</sequence>
<evidence type="ECO:0008006" key="7">
    <source>
        <dbReference type="Google" id="ProtNLM"/>
    </source>
</evidence>
<dbReference type="PANTHER" id="PTHR43214">
    <property type="entry name" value="TWO-COMPONENT RESPONSE REGULATOR"/>
    <property type="match status" value="1"/>
</dbReference>
<dbReference type="CDD" id="cd00156">
    <property type="entry name" value="REC"/>
    <property type="match status" value="1"/>
</dbReference>
<keyword evidence="1" id="KW-0238">DNA-binding</keyword>
<comment type="caution">
    <text evidence="5">The sequence shown here is derived from an EMBL/GenBank/DDBJ whole genome shotgun (WGS) entry which is preliminary data.</text>
</comment>
<comment type="caution">
    <text evidence="2">Lacks conserved residue(s) required for the propagation of feature annotation.</text>
</comment>
<dbReference type="Pfam" id="PF00072">
    <property type="entry name" value="Response_reg"/>
    <property type="match status" value="1"/>
</dbReference>
<dbReference type="InterPro" id="IPR011006">
    <property type="entry name" value="CheY-like_superfamily"/>
</dbReference>
<dbReference type="GO" id="GO:0006355">
    <property type="term" value="P:regulation of DNA-templated transcription"/>
    <property type="evidence" value="ECO:0007669"/>
    <property type="project" value="InterPro"/>
</dbReference>
<dbReference type="EMBL" id="QJPH01000401">
    <property type="protein sequence ID" value="PZN75113.1"/>
    <property type="molecule type" value="Genomic_DNA"/>
</dbReference>
<dbReference type="InterPro" id="IPR039420">
    <property type="entry name" value="WalR-like"/>
</dbReference>
<evidence type="ECO:0000256" key="2">
    <source>
        <dbReference type="PROSITE-ProRule" id="PRU00169"/>
    </source>
</evidence>
<feature type="domain" description="Response regulatory" evidence="4">
    <location>
        <begin position="13"/>
        <end position="128"/>
    </location>
</feature>
<gene>
    <name evidence="5" type="ORF">DM484_19665</name>
</gene>
<evidence type="ECO:0000259" key="3">
    <source>
        <dbReference type="PROSITE" id="PS50043"/>
    </source>
</evidence>
<protein>
    <recommendedName>
        <fullName evidence="7">DNA-binding response regulator</fullName>
    </recommendedName>
</protein>
<dbReference type="InterPro" id="IPR016032">
    <property type="entry name" value="Sig_transdc_resp-reg_C-effctor"/>
</dbReference>